<dbReference type="InterPro" id="IPR004146">
    <property type="entry name" value="DC1"/>
</dbReference>
<organism evidence="4 5">
    <name type="scientific">Fraxinus pennsylvanica</name>
    <dbReference type="NCBI Taxonomy" id="56036"/>
    <lineage>
        <taxon>Eukaryota</taxon>
        <taxon>Viridiplantae</taxon>
        <taxon>Streptophyta</taxon>
        <taxon>Embryophyta</taxon>
        <taxon>Tracheophyta</taxon>
        <taxon>Spermatophyta</taxon>
        <taxon>Magnoliopsida</taxon>
        <taxon>eudicotyledons</taxon>
        <taxon>Gunneridae</taxon>
        <taxon>Pentapetalae</taxon>
        <taxon>asterids</taxon>
        <taxon>lamiids</taxon>
        <taxon>Lamiales</taxon>
        <taxon>Oleaceae</taxon>
        <taxon>Oleeae</taxon>
        <taxon>Fraxinus</taxon>
    </lineage>
</organism>
<gene>
    <name evidence="4" type="ORF">FPE_LOCUS13119</name>
</gene>
<dbReference type="InterPro" id="IPR046349">
    <property type="entry name" value="C1-like_sf"/>
</dbReference>
<keyword evidence="1" id="KW-0677">Repeat</keyword>
<proteinExistence type="predicted"/>
<dbReference type="SUPFAM" id="SSF57889">
    <property type="entry name" value="Cysteine-rich domain"/>
    <property type="match status" value="2"/>
</dbReference>
<name>A0AAD1ZA81_9LAMI</name>
<keyword evidence="5" id="KW-1185">Reference proteome</keyword>
<dbReference type="EMBL" id="OU503043">
    <property type="protein sequence ID" value="CAI9765689.1"/>
    <property type="molecule type" value="Genomic_DNA"/>
</dbReference>
<evidence type="ECO:0000256" key="2">
    <source>
        <dbReference type="SAM" id="MobiDB-lite"/>
    </source>
</evidence>
<dbReference type="Pfam" id="PF03107">
    <property type="entry name" value="C1_2"/>
    <property type="match status" value="3"/>
</dbReference>
<evidence type="ECO:0000256" key="1">
    <source>
        <dbReference type="ARBA" id="ARBA00022737"/>
    </source>
</evidence>
<evidence type="ECO:0000313" key="5">
    <source>
        <dbReference type="Proteomes" id="UP000834106"/>
    </source>
</evidence>
<dbReference type="PANTHER" id="PTHR46288:SF68">
    <property type="entry name" value="DC1 DOMAIN-CONTAINING PROTEIN"/>
    <property type="match status" value="1"/>
</dbReference>
<dbReference type="AlphaFoldDB" id="A0AAD1ZA81"/>
<feature type="compositionally biased region" description="Polar residues" evidence="2">
    <location>
        <begin position="187"/>
        <end position="212"/>
    </location>
</feature>
<protein>
    <recommendedName>
        <fullName evidence="3">DC1 domain-containing protein</fullName>
    </recommendedName>
</protein>
<feature type="domain" description="DC1" evidence="3">
    <location>
        <begin position="60"/>
        <end position="108"/>
    </location>
</feature>
<feature type="domain" description="DC1" evidence="3">
    <location>
        <begin position="6"/>
        <end position="50"/>
    </location>
</feature>
<accession>A0AAD1ZA81</accession>
<reference evidence="4" key="1">
    <citation type="submission" date="2023-05" db="EMBL/GenBank/DDBJ databases">
        <authorList>
            <person name="Huff M."/>
        </authorList>
    </citation>
    <scope>NUCLEOTIDE SEQUENCE</scope>
</reference>
<evidence type="ECO:0000313" key="4">
    <source>
        <dbReference type="EMBL" id="CAI9765689.1"/>
    </source>
</evidence>
<dbReference type="PANTHER" id="PTHR46288">
    <property type="entry name" value="PHORBOL-ESTER/DAG-TYPE DOMAIN-CONTAINING PROTEIN"/>
    <property type="match status" value="1"/>
</dbReference>
<feature type="region of interest" description="Disordered" evidence="2">
    <location>
        <begin position="179"/>
        <end position="212"/>
    </location>
</feature>
<feature type="domain" description="DC1" evidence="3">
    <location>
        <begin position="118"/>
        <end position="170"/>
    </location>
</feature>
<sequence length="250" mass="28141">MEYKHFSHEHTLNLYRVQAGQQFRCHGCQKMCNDSIYACWRCNFFLHEHCGNANRYVKHPSHRLHPLVLVPSPTYCSGSFLCNGCGAPGNAFSYCCPLCEVDLHVHCAYLPPNVNHKVHQHELIINFTTGEQAGNLDQHCKICTKQLNSKNWSYICSRGECDFRVHTYCATSEVKPGLYQDDEPDTQIPTQNPAASNPNTSTGACGNQPQKTGLTPEEALAEVMQMQLQMQMAQDFAQMMASFNLSHLAP</sequence>
<evidence type="ECO:0000259" key="3">
    <source>
        <dbReference type="Pfam" id="PF03107"/>
    </source>
</evidence>
<dbReference type="Proteomes" id="UP000834106">
    <property type="component" value="Chromosome 8"/>
</dbReference>